<dbReference type="Gene3D" id="3.30.465.10">
    <property type="match status" value="1"/>
</dbReference>
<accession>A0ABN1XZS0</accession>
<keyword evidence="5" id="KW-1185">Reference proteome</keyword>
<reference evidence="4 5" key="1">
    <citation type="journal article" date="2019" name="Int. J. Syst. Evol. Microbiol.">
        <title>The Global Catalogue of Microorganisms (GCM) 10K type strain sequencing project: providing services to taxonomists for standard genome sequencing and annotation.</title>
        <authorList>
            <consortium name="The Broad Institute Genomics Platform"/>
            <consortium name="The Broad Institute Genome Sequencing Center for Infectious Disease"/>
            <person name="Wu L."/>
            <person name="Ma J."/>
        </authorList>
    </citation>
    <scope>NUCLEOTIDE SEQUENCE [LARGE SCALE GENOMIC DNA]</scope>
    <source>
        <strain evidence="4 5">JCM 11896</strain>
    </source>
</reference>
<proteinExistence type="predicted"/>
<dbReference type="SUPFAM" id="SSF55103">
    <property type="entry name" value="FAD-linked oxidases, C-terminal domain"/>
    <property type="match status" value="1"/>
</dbReference>
<keyword evidence="1" id="KW-0285">Flavoprotein</keyword>
<organism evidence="4 5">
    <name type="scientific">Pseudonocardia kongjuensis</name>
    <dbReference type="NCBI Taxonomy" id="102227"/>
    <lineage>
        <taxon>Bacteria</taxon>
        <taxon>Bacillati</taxon>
        <taxon>Actinomycetota</taxon>
        <taxon>Actinomycetes</taxon>
        <taxon>Pseudonocardiales</taxon>
        <taxon>Pseudonocardiaceae</taxon>
        <taxon>Pseudonocardia</taxon>
    </lineage>
</organism>
<evidence type="ECO:0000313" key="4">
    <source>
        <dbReference type="EMBL" id="GAA1394033.1"/>
    </source>
</evidence>
<dbReference type="Proteomes" id="UP001501414">
    <property type="component" value="Unassembled WGS sequence"/>
</dbReference>
<dbReference type="PANTHER" id="PTHR11748:SF103">
    <property type="entry name" value="GLYCOLATE OXIDASE SUBUNIT GLCE"/>
    <property type="match status" value="1"/>
</dbReference>
<comment type="caution">
    <text evidence="4">The sequence shown here is derived from an EMBL/GenBank/DDBJ whole genome shotgun (WGS) entry which is preliminary data.</text>
</comment>
<dbReference type="InterPro" id="IPR016169">
    <property type="entry name" value="FAD-bd_PCMH_sub2"/>
</dbReference>
<dbReference type="InterPro" id="IPR036318">
    <property type="entry name" value="FAD-bd_PCMH-like_sf"/>
</dbReference>
<dbReference type="EMBL" id="BAAAJK010000025">
    <property type="protein sequence ID" value="GAA1394033.1"/>
    <property type="molecule type" value="Genomic_DNA"/>
</dbReference>
<name>A0ABN1XZS0_9PSEU</name>
<gene>
    <name evidence="4" type="ORF">GCM10009613_41530</name>
</gene>
<dbReference type="PROSITE" id="PS51387">
    <property type="entry name" value="FAD_PCMH"/>
    <property type="match status" value="1"/>
</dbReference>
<dbReference type="InterPro" id="IPR016164">
    <property type="entry name" value="FAD-linked_Oxase-like_C"/>
</dbReference>
<evidence type="ECO:0000313" key="5">
    <source>
        <dbReference type="Proteomes" id="UP001501414"/>
    </source>
</evidence>
<dbReference type="InterPro" id="IPR016166">
    <property type="entry name" value="FAD-bd_PCMH"/>
</dbReference>
<evidence type="ECO:0000259" key="3">
    <source>
        <dbReference type="PROSITE" id="PS51387"/>
    </source>
</evidence>
<dbReference type="Pfam" id="PF01565">
    <property type="entry name" value="FAD_binding_4"/>
    <property type="match status" value="1"/>
</dbReference>
<dbReference type="PANTHER" id="PTHR11748">
    <property type="entry name" value="D-LACTATE DEHYDROGENASE"/>
    <property type="match status" value="1"/>
</dbReference>
<evidence type="ECO:0000256" key="1">
    <source>
        <dbReference type="ARBA" id="ARBA00022630"/>
    </source>
</evidence>
<dbReference type="SUPFAM" id="SSF56176">
    <property type="entry name" value="FAD-binding/transporter-associated domain-like"/>
    <property type="match status" value="1"/>
</dbReference>
<dbReference type="RefSeq" id="WP_344025020.1">
    <property type="nucleotide sequence ID" value="NZ_BAAAJK010000025.1"/>
</dbReference>
<dbReference type="InterPro" id="IPR006094">
    <property type="entry name" value="Oxid_FAD_bind_N"/>
</dbReference>
<evidence type="ECO:0000256" key="2">
    <source>
        <dbReference type="ARBA" id="ARBA00022827"/>
    </source>
</evidence>
<keyword evidence="2" id="KW-0274">FAD</keyword>
<feature type="domain" description="FAD-binding PCMH-type" evidence="3">
    <location>
        <begin position="1"/>
        <end position="178"/>
    </location>
</feature>
<sequence length="420" mass="41892">MTRAAPTTLRPTSAKEVRDAVLDTPGRLAISGAGTARHWAGRPAEADATIDLSALSGVITHNPGDMTVSVHAGTPVRELQEQLAEHGQRLALDAARTDRGATVGGLLATADAGPSALVYGGMRDLVIGTTTVLADGTMVRSGGHVIKNVAGYDMAKLMHGSYGTFGPVVEVVLRLHPVPKAVACVAVDGPLDAAAAHVQRLMASPLEPIAAEWVSGDPGTLLVRLEGGTDTLPARTGRLLELLGDGAREIGPEGWARHAALTGGPSRRPEQARAAVAAAGPAGTSATALAGAGIADPTAVPGPDPAAPAGAGAAGDPGAVVRIGCAPARLAPLLAGLPSTAVTAGPATGVATVTVPGSAVAEVHRAVAAAGGTSVLRDRPDALDAPAWGPAPSALALLKAVKTQLDPEARFAAGRFEPWM</sequence>
<protein>
    <recommendedName>
        <fullName evidence="3">FAD-binding PCMH-type domain-containing protein</fullName>
    </recommendedName>
</protein>